<protein>
    <submittedName>
        <fullName evidence="1">Uncharacterized protein</fullName>
    </submittedName>
</protein>
<accession>A0A2T7NFH0</accession>
<keyword evidence="2" id="KW-1185">Reference proteome</keyword>
<organism evidence="1 2">
    <name type="scientific">Pomacea canaliculata</name>
    <name type="common">Golden apple snail</name>
    <dbReference type="NCBI Taxonomy" id="400727"/>
    <lineage>
        <taxon>Eukaryota</taxon>
        <taxon>Metazoa</taxon>
        <taxon>Spiralia</taxon>
        <taxon>Lophotrochozoa</taxon>
        <taxon>Mollusca</taxon>
        <taxon>Gastropoda</taxon>
        <taxon>Caenogastropoda</taxon>
        <taxon>Architaenioglossa</taxon>
        <taxon>Ampullarioidea</taxon>
        <taxon>Ampullariidae</taxon>
        <taxon>Pomacea</taxon>
    </lineage>
</organism>
<dbReference type="AlphaFoldDB" id="A0A2T7NFH0"/>
<evidence type="ECO:0000313" key="2">
    <source>
        <dbReference type="Proteomes" id="UP000245119"/>
    </source>
</evidence>
<evidence type="ECO:0000313" key="1">
    <source>
        <dbReference type="EMBL" id="PVD19911.1"/>
    </source>
</evidence>
<sequence length="223" mass="25521">MVELSRRRRETAALRKRWLSVGGKQTSRVTRIGVDSRREAHRAQMFGQARSQKDSKEHLGQLLVLLSFSCPLLNRCRFCHPLNCLRHLHPQPFTTSHVSVPRSSCHHQAAFTDINSDLSSPDADQSSFATPPGNISLSARTVVPERPQLVFRLGSATSKKEYPNFRYPYKVINLDPATHFYRSWSKVKDKDYIISPDWISEKLWNLRTNKCPNNIAGPRVTQL</sequence>
<proteinExistence type="predicted"/>
<dbReference type="Proteomes" id="UP000245119">
    <property type="component" value="Linkage Group LG13"/>
</dbReference>
<dbReference type="OrthoDB" id="6129155at2759"/>
<dbReference type="EMBL" id="PZQS01000013">
    <property type="protein sequence ID" value="PVD19911.1"/>
    <property type="molecule type" value="Genomic_DNA"/>
</dbReference>
<gene>
    <name evidence="1" type="ORF">C0Q70_20405</name>
</gene>
<comment type="caution">
    <text evidence="1">The sequence shown here is derived from an EMBL/GenBank/DDBJ whole genome shotgun (WGS) entry which is preliminary data.</text>
</comment>
<name>A0A2T7NFH0_POMCA</name>
<reference evidence="1 2" key="1">
    <citation type="submission" date="2018-04" db="EMBL/GenBank/DDBJ databases">
        <title>The genome of golden apple snail Pomacea canaliculata provides insight into stress tolerance and invasive adaptation.</title>
        <authorList>
            <person name="Liu C."/>
            <person name="Liu B."/>
            <person name="Ren Y."/>
            <person name="Zhang Y."/>
            <person name="Wang H."/>
            <person name="Li S."/>
            <person name="Jiang F."/>
            <person name="Yin L."/>
            <person name="Zhang G."/>
            <person name="Qian W."/>
            <person name="Fan W."/>
        </authorList>
    </citation>
    <scope>NUCLEOTIDE SEQUENCE [LARGE SCALE GENOMIC DNA]</scope>
    <source>
        <strain evidence="1">SZHN2017</strain>
        <tissue evidence="1">Muscle</tissue>
    </source>
</reference>